<dbReference type="EMBL" id="WJJP01000360">
    <property type="protein sequence ID" value="MBD3325123.1"/>
    <property type="molecule type" value="Genomic_DNA"/>
</dbReference>
<dbReference type="PANTHER" id="PTHR48090">
    <property type="entry name" value="UNDECAPRENYL-PHOSPHATE 4-DEOXY-4-FORMAMIDO-L-ARABINOSE TRANSFERASE-RELATED"/>
    <property type="match status" value="1"/>
</dbReference>
<organism evidence="2 3">
    <name type="scientific">candidate division KSB3 bacterium</name>
    <dbReference type="NCBI Taxonomy" id="2044937"/>
    <lineage>
        <taxon>Bacteria</taxon>
        <taxon>candidate division KSB3</taxon>
    </lineage>
</organism>
<gene>
    <name evidence="2" type="ORF">GF339_11100</name>
</gene>
<feature type="non-terminal residue" evidence="2">
    <location>
        <position position="168"/>
    </location>
</feature>
<dbReference type="SUPFAM" id="SSF53448">
    <property type="entry name" value="Nucleotide-diphospho-sugar transferases"/>
    <property type="match status" value="1"/>
</dbReference>
<evidence type="ECO:0000313" key="2">
    <source>
        <dbReference type="EMBL" id="MBD3325123.1"/>
    </source>
</evidence>
<name>A0A9D5Q679_9BACT</name>
<sequence>MESQVTIVIPAYNEEAALTSELPKLIAFCHQHHWQLVVVNDGSTDNTRHVLEQYEDESCLTVAHHKVNRGYGGALKTGILSVTTPYLATMDADGQHRLEDVQTLCSVLQQHDADMIVGTRQNQRSANWYRGLGKTIIRTVARILVPNTITDLNSGMKVYRTELAKQYI</sequence>
<accession>A0A9D5Q679</accession>
<feature type="domain" description="Glycosyltransferase 2-like" evidence="1">
    <location>
        <begin position="6"/>
        <end position="167"/>
    </location>
</feature>
<protein>
    <submittedName>
        <fullName evidence="2">Glycosyltransferase</fullName>
    </submittedName>
</protein>
<dbReference type="InterPro" id="IPR050256">
    <property type="entry name" value="Glycosyltransferase_2"/>
</dbReference>
<dbReference type="Pfam" id="PF00535">
    <property type="entry name" value="Glycos_transf_2"/>
    <property type="match status" value="1"/>
</dbReference>
<proteinExistence type="predicted"/>
<dbReference type="AlphaFoldDB" id="A0A9D5Q679"/>
<dbReference type="InterPro" id="IPR001173">
    <property type="entry name" value="Glyco_trans_2-like"/>
</dbReference>
<dbReference type="InterPro" id="IPR029044">
    <property type="entry name" value="Nucleotide-diphossugar_trans"/>
</dbReference>
<evidence type="ECO:0000313" key="3">
    <source>
        <dbReference type="Proteomes" id="UP000649604"/>
    </source>
</evidence>
<evidence type="ECO:0000259" key="1">
    <source>
        <dbReference type="Pfam" id="PF00535"/>
    </source>
</evidence>
<dbReference type="PANTHER" id="PTHR48090:SF7">
    <property type="entry name" value="RFBJ PROTEIN"/>
    <property type="match status" value="1"/>
</dbReference>
<reference evidence="2" key="1">
    <citation type="submission" date="2019-11" db="EMBL/GenBank/DDBJ databases">
        <title>Microbial mats filling the niche in hypersaline microbial mats.</title>
        <authorList>
            <person name="Wong H.L."/>
            <person name="Macleod F.I."/>
            <person name="White R.A. III"/>
            <person name="Burns B.P."/>
        </authorList>
    </citation>
    <scope>NUCLEOTIDE SEQUENCE</scope>
    <source>
        <strain evidence="2">Rbin_158</strain>
    </source>
</reference>
<dbReference type="CDD" id="cd04179">
    <property type="entry name" value="DPM_DPG-synthase_like"/>
    <property type="match status" value="1"/>
</dbReference>
<comment type="caution">
    <text evidence="2">The sequence shown here is derived from an EMBL/GenBank/DDBJ whole genome shotgun (WGS) entry which is preliminary data.</text>
</comment>
<dbReference type="Proteomes" id="UP000649604">
    <property type="component" value="Unassembled WGS sequence"/>
</dbReference>
<dbReference type="Gene3D" id="3.90.550.10">
    <property type="entry name" value="Spore Coat Polysaccharide Biosynthesis Protein SpsA, Chain A"/>
    <property type="match status" value="1"/>
</dbReference>